<keyword evidence="2" id="KW-0808">Transferase</keyword>
<dbReference type="Gene3D" id="2.30.30.1150">
    <property type="match status" value="1"/>
</dbReference>
<gene>
    <name evidence="2" type="ORF">TRIUR3_00925</name>
</gene>
<dbReference type="eggNOG" id="ENOG502QR8P">
    <property type="taxonomic scope" value="Eukaryota"/>
</dbReference>
<evidence type="ECO:0000313" key="2">
    <source>
        <dbReference type="EMBL" id="EMS45448.1"/>
    </source>
</evidence>
<dbReference type="InterPro" id="IPR011124">
    <property type="entry name" value="Znf_CW"/>
</dbReference>
<dbReference type="InterPro" id="IPR019787">
    <property type="entry name" value="Znf_PHD-finger"/>
</dbReference>
<dbReference type="AlphaFoldDB" id="M7Y6E7"/>
<proteinExistence type="predicted"/>
<keyword evidence="2" id="KW-0489">Methyltransferase</keyword>
<dbReference type="InterPro" id="IPR019786">
    <property type="entry name" value="Zinc_finger_PHD-type_CS"/>
</dbReference>
<dbReference type="SMART" id="SM00249">
    <property type="entry name" value="PHD"/>
    <property type="match status" value="1"/>
</dbReference>
<dbReference type="SUPFAM" id="SSF57903">
    <property type="entry name" value="FYVE/PHD zinc finger"/>
    <property type="match status" value="1"/>
</dbReference>
<dbReference type="PROSITE" id="PS50016">
    <property type="entry name" value="ZF_PHD_2"/>
    <property type="match status" value="1"/>
</dbReference>
<dbReference type="PROSITE" id="PS01359">
    <property type="entry name" value="ZF_PHD_1"/>
    <property type="match status" value="1"/>
</dbReference>
<name>M7Y6E7_TRIUA</name>
<dbReference type="PROSITE" id="PS51050">
    <property type="entry name" value="ZF_CW"/>
    <property type="match status" value="1"/>
</dbReference>
<dbReference type="Gene3D" id="3.30.40.100">
    <property type="match status" value="1"/>
</dbReference>
<feature type="region of interest" description="Disordered" evidence="1">
    <location>
        <begin position="1"/>
        <end position="55"/>
    </location>
</feature>
<reference evidence="2" key="1">
    <citation type="journal article" date="2013" name="Nature">
        <title>Draft genome of the wheat A-genome progenitor Triticum urartu.</title>
        <authorList>
            <person name="Ling H.Q."/>
            <person name="Zhao S."/>
            <person name="Liu D."/>
            <person name="Wang J."/>
            <person name="Sun H."/>
            <person name="Zhang C."/>
            <person name="Fan H."/>
            <person name="Li D."/>
            <person name="Dong L."/>
            <person name="Tao Y."/>
            <person name="Gao C."/>
            <person name="Wu H."/>
            <person name="Li Y."/>
            <person name="Cui Y."/>
            <person name="Guo X."/>
            <person name="Zheng S."/>
            <person name="Wang B."/>
            <person name="Yu K."/>
            <person name="Liang Q."/>
            <person name="Yang W."/>
            <person name="Lou X."/>
            <person name="Chen J."/>
            <person name="Feng M."/>
            <person name="Jian J."/>
            <person name="Zhang X."/>
            <person name="Luo G."/>
            <person name="Jiang Y."/>
            <person name="Liu J."/>
            <person name="Wang Z."/>
            <person name="Sha Y."/>
            <person name="Zhang B."/>
            <person name="Wu H."/>
            <person name="Tang D."/>
            <person name="Shen Q."/>
            <person name="Xue P."/>
            <person name="Zou S."/>
            <person name="Wang X."/>
            <person name="Liu X."/>
            <person name="Wang F."/>
            <person name="Yang Y."/>
            <person name="An X."/>
            <person name="Dong Z."/>
            <person name="Zhang K."/>
            <person name="Zhang X."/>
            <person name="Luo M.C."/>
            <person name="Dvorak J."/>
            <person name="Tong Y."/>
            <person name="Wang J."/>
            <person name="Yang H."/>
            <person name="Li Z."/>
            <person name="Wang D."/>
            <person name="Zhang A."/>
            <person name="Wang J."/>
        </authorList>
    </citation>
    <scope>NUCLEOTIDE SEQUENCE</scope>
</reference>
<organism evidence="2">
    <name type="scientific">Triticum urartu</name>
    <name type="common">Red wild einkorn</name>
    <name type="synonym">Crithodium urartu</name>
    <dbReference type="NCBI Taxonomy" id="4572"/>
    <lineage>
        <taxon>Eukaryota</taxon>
        <taxon>Viridiplantae</taxon>
        <taxon>Streptophyta</taxon>
        <taxon>Embryophyta</taxon>
        <taxon>Tracheophyta</taxon>
        <taxon>Spermatophyta</taxon>
        <taxon>Magnoliopsida</taxon>
        <taxon>Liliopsida</taxon>
        <taxon>Poales</taxon>
        <taxon>Poaceae</taxon>
        <taxon>BOP clade</taxon>
        <taxon>Pooideae</taxon>
        <taxon>Triticodae</taxon>
        <taxon>Triticeae</taxon>
        <taxon>Triticinae</taxon>
        <taxon>Triticum</taxon>
    </lineage>
</organism>
<dbReference type="InterPro" id="IPR001965">
    <property type="entry name" value="Znf_PHD"/>
</dbReference>
<protein>
    <submittedName>
        <fullName evidence="2">Histone-lysine N-methyltransferase ATXR5</fullName>
    </submittedName>
</protein>
<dbReference type="EMBL" id="KD286563">
    <property type="protein sequence ID" value="EMS45448.1"/>
    <property type="molecule type" value="Genomic_DNA"/>
</dbReference>
<evidence type="ECO:0000256" key="1">
    <source>
        <dbReference type="SAM" id="MobiDB-lite"/>
    </source>
</evidence>
<dbReference type="GO" id="GO:0008270">
    <property type="term" value="F:zinc ion binding"/>
    <property type="evidence" value="ECO:0007669"/>
    <property type="project" value="InterPro"/>
</dbReference>
<accession>M7Y6E7</accession>
<dbReference type="GO" id="GO:0032259">
    <property type="term" value="P:methylation"/>
    <property type="evidence" value="ECO:0007669"/>
    <property type="project" value="UniProtKB-KW"/>
</dbReference>
<dbReference type="FunFam" id="3.30.40.100:FF:000005">
    <property type="entry name" value="uncharacterized protein LOC106759733 isoform X4"/>
    <property type="match status" value="1"/>
</dbReference>
<sequence length="365" mass="41546">MAGEDDHHLYKRRRTDQKCHFVPTNANGNKSRSTNRNAIRSTTDGNARKSTTRSSATFEDISPQALIVPSDGEVSKSETNIVEYTKKYKDTAEASKRNSWKNSSVSLSTVDDRKSISISSRPSYIKHKVEDSRESDTESLMELTSREVCISLLERDIVLIEKSELSSTSTTLTHDDNESNTLFACKSCGSFEDPCRMLICDCCEEAFHLLCCHRRIKKIPDNDWYCLDCSRKKPKRQREMLPSTKGSAKHIQRPLQVLGSKGDMLMNAEPYETQLSLRREDKKTSIGNWIQCQEVLDTGAICGKWRRAPLFVVQSSDWDCSCSVLWDPIHADCAVPQELGTAEVLQQLKYINKLKLRLDSYKQKR</sequence>
<dbReference type="GO" id="GO:0008168">
    <property type="term" value="F:methyltransferase activity"/>
    <property type="evidence" value="ECO:0007669"/>
    <property type="project" value="UniProtKB-KW"/>
</dbReference>
<dbReference type="InterPro" id="IPR011011">
    <property type="entry name" value="Znf_FYVE_PHD"/>
</dbReference>
<feature type="compositionally biased region" description="Polar residues" evidence="1">
    <location>
        <begin position="24"/>
        <end position="55"/>
    </location>
</feature>